<protein>
    <submittedName>
        <fullName evidence="2">Uncharacterized protein</fullName>
    </submittedName>
</protein>
<proteinExistence type="predicted"/>
<keyword evidence="3" id="KW-1185">Reference proteome</keyword>
<name>A0A2D1U8V2_9SPHI</name>
<gene>
    <name evidence="2" type="ORF">CPT03_16970</name>
</gene>
<feature type="transmembrane region" description="Helical" evidence="1">
    <location>
        <begin position="59"/>
        <end position="77"/>
    </location>
</feature>
<evidence type="ECO:0000256" key="1">
    <source>
        <dbReference type="SAM" id="Phobius"/>
    </source>
</evidence>
<feature type="transmembrane region" description="Helical" evidence="1">
    <location>
        <begin position="21"/>
        <end position="39"/>
    </location>
</feature>
<reference evidence="2 3" key="1">
    <citation type="submission" date="2017-10" db="EMBL/GenBank/DDBJ databases">
        <title>Whole genome of Pedobacter ginsengisoli T01R-27 isolated from tomato rhizosphere.</title>
        <authorList>
            <person name="Weon H.-Y."/>
            <person name="Lee S.A."/>
            <person name="Sang M.K."/>
            <person name="Song J."/>
        </authorList>
    </citation>
    <scope>NUCLEOTIDE SEQUENCE [LARGE SCALE GENOMIC DNA]</scope>
    <source>
        <strain evidence="2 3">T01R-27</strain>
    </source>
</reference>
<evidence type="ECO:0000313" key="3">
    <source>
        <dbReference type="Proteomes" id="UP000223749"/>
    </source>
</evidence>
<keyword evidence="1" id="KW-0472">Membrane</keyword>
<accession>A0A2D1U8V2</accession>
<sequence>MYYYLFYKYYRLFEHFKTTRWLTDVKAVIVVISLEIWILFSLNNYWDVLLGRHGELSFFSFKVLVPFLLLMLLKWFAFWKDDRWKEYVNEFDQWSQKTNNQGS</sequence>
<dbReference type="EMBL" id="CP024091">
    <property type="protein sequence ID" value="ATP58037.1"/>
    <property type="molecule type" value="Genomic_DNA"/>
</dbReference>
<evidence type="ECO:0000313" key="2">
    <source>
        <dbReference type="EMBL" id="ATP58037.1"/>
    </source>
</evidence>
<organism evidence="2 3">
    <name type="scientific">Pedobacter ginsengisoli</name>
    <dbReference type="NCBI Taxonomy" id="363852"/>
    <lineage>
        <taxon>Bacteria</taxon>
        <taxon>Pseudomonadati</taxon>
        <taxon>Bacteroidota</taxon>
        <taxon>Sphingobacteriia</taxon>
        <taxon>Sphingobacteriales</taxon>
        <taxon>Sphingobacteriaceae</taxon>
        <taxon>Pedobacter</taxon>
    </lineage>
</organism>
<dbReference type="KEGG" id="pgs:CPT03_16970"/>
<dbReference type="AlphaFoldDB" id="A0A2D1U8V2"/>
<keyword evidence="1" id="KW-1133">Transmembrane helix</keyword>
<keyword evidence="1" id="KW-0812">Transmembrane</keyword>
<dbReference type="Proteomes" id="UP000223749">
    <property type="component" value="Chromosome"/>
</dbReference>